<dbReference type="SMART" id="SM00066">
    <property type="entry name" value="GAL4"/>
    <property type="match status" value="1"/>
</dbReference>
<dbReference type="InterPro" id="IPR053175">
    <property type="entry name" value="DHMBA_Reg_Transcription_Factor"/>
</dbReference>
<dbReference type="Pfam" id="PF00172">
    <property type="entry name" value="Zn_clus"/>
    <property type="match status" value="1"/>
</dbReference>
<gene>
    <name evidence="3" type="ORF">FB567DRAFT_144278</name>
</gene>
<dbReference type="EMBL" id="JAGMVJ010000018">
    <property type="protein sequence ID" value="KAH7077182.1"/>
    <property type="molecule type" value="Genomic_DNA"/>
</dbReference>
<dbReference type="PROSITE" id="PS50048">
    <property type="entry name" value="ZN2_CY6_FUNGAL_2"/>
    <property type="match status" value="1"/>
</dbReference>
<evidence type="ECO:0000313" key="3">
    <source>
        <dbReference type="EMBL" id="KAH7077182.1"/>
    </source>
</evidence>
<name>A0A8K0QXX2_9PLEO</name>
<keyword evidence="1" id="KW-0539">Nucleus</keyword>
<organism evidence="3 4">
    <name type="scientific">Paraphoma chrysanthemicola</name>
    <dbReference type="NCBI Taxonomy" id="798071"/>
    <lineage>
        <taxon>Eukaryota</taxon>
        <taxon>Fungi</taxon>
        <taxon>Dikarya</taxon>
        <taxon>Ascomycota</taxon>
        <taxon>Pezizomycotina</taxon>
        <taxon>Dothideomycetes</taxon>
        <taxon>Pleosporomycetidae</taxon>
        <taxon>Pleosporales</taxon>
        <taxon>Pleosporineae</taxon>
        <taxon>Phaeosphaeriaceae</taxon>
        <taxon>Paraphoma</taxon>
    </lineage>
</organism>
<sequence>MVFRGKPSKACARCRERRLRCDLKLPSCSSCIRVGEACIGYRPSAAIRFSDETELVRTKAISRATLLHSRHCMVPITPRYLPHDLQAVGRDVFFAYYVSDFSRTWEFLYSYQDPSVAPEHLSLGIDAVSLAFLSHQVSSPAAKEMARKKYVAALRKINKAVQDPESSSKLSTFQGALLLDLFEKIMVPAAEAEASRHAHVEGALALVKLRGVKNFREGSELRALLGLSLNATICALSKGTAIPEAVREIRKHAAQFVDTSYPKWRLSECILEVTELPESMRSRTMTAEEKIARSATLDQKLETIALEAGHAWSYERKFVSGHDQRVLVPDGFFPLYDVYPNRMITQMWNVLRITRIQLCEDILDTCSHLNDEESKSRSQRAELVIVEMIREICASVPQMTNCEFAARHKLPDGSAPGQPHTHTMSHILDVYILIFSLYVVAWSDHCPAPARNWTMGQLEHIAEHFAIKEAAMVIEYLRKQHCKKRADPWYVYGVLGYFGLCSVAST</sequence>
<evidence type="ECO:0000259" key="2">
    <source>
        <dbReference type="PROSITE" id="PS50048"/>
    </source>
</evidence>
<dbReference type="InterPro" id="IPR001138">
    <property type="entry name" value="Zn2Cys6_DnaBD"/>
</dbReference>
<dbReference type="OrthoDB" id="5429770at2759"/>
<dbReference type="PROSITE" id="PS00463">
    <property type="entry name" value="ZN2_CY6_FUNGAL_1"/>
    <property type="match status" value="1"/>
</dbReference>
<dbReference type="SUPFAM" id="SSF57701">
    <property type="entry name" value="Zn2/Cys6 DNA-binding domain"/>
    <property type="match status" value="1"/>
</dbReference>
<reference evidence="3" key="1">
    <citation type="journal article" date="2021" name="Nat. Commun.">
        <title>Genetic determinants of endophytism in the Arabidopsis root mycobiome.</title>
        <authorList>
            <person name="Mesny F."/>
            <person name="Miyauchi S."/>
            <person name="Thiergart T."/>
            <person name="Pickel B."/>
            <person name="Atanasova L."/>
            <person name="Karlsson M."/>
            <person name="Huettel B."/>
            <person name="Barry K.W."/>
            <person name="Haridas S."/>
            <person name="Chen C."/>
            <person name="Bauer D."/>
            <person name="Andreopoulos W."/>
            <person name="Pangilinan J."/>
            <person name="LaButti K."/>
            <person name="Riley R."/>
            <person name="Lipzen A."/>
            <person name="Clum A."/>
            <person name="Drula E."/>
            <person name="Henrissat B."/>
            <person name="Kohler A."/>
            <person name="Grigoriev I.V."/>
            <person name="Martin F.M."/>
            <person name="Hacquard S."/>
        </authorList>
    </citation>
    <scope>NUCLEOTIDE SEQUENCE</scope>
    <source>
        <strain evidence="3">MPI-SDFR-AT-0120</strain>
    </source>
</reference>
<comment type="caution">
    <text evidence="3">The sequence shown here is derived from an EMBL/GenBank/DDBJ whole genome shotgun (WGS) entry which is preliminary data.</text>
</comment>
<dbReference type="GO" id="GO:0000981">
    <property type="term" value="F:DNA-binding transcription factor activity, RNA polymerase II-specific"/>
    <property type="evidence" value="ECO:0007669"/>
    <property type="project" value="InterPro"/>
</dbReference>
<dbReference type="GO" id="GO:0008270">
    <property type="term" value="F:zinc ion binding"/>
    <property type="evidence" value="ECO:0007669"/>
    <property type="project" value="InterPro"/>
</dbReference>
<evidence type="ECO:0000313" key="4">
    <source>
        <dbReference type="Proteomes" id="UP000813461"/>
    </source>
</evidence>
<dbReference type="InterPro" id="IPR036864">
    <property type="entry name" value="Zn2-C6_fun-type_DNA-bd_sf"/>
</dbReference>
<protein>
    <recommendedName>
        <fullName evidence="2">Zn(2)-C6 fungal-type domain-containing protein</fullName>
    </recommendedName>
</protein>
<dbReference type="Gene3D" id="4.10.240.10">
    <property type="entry name" value="Zn(2)-C6 fungal-type DNA-binding domain"/>
    <property type="match status" value="1"/>
</dbReference>
<dbReference type="Proteomes" id="UP000813461">
    <property type="component" value="Unassembled WGS sequence"/>
</dbReference>
<accession>A0A8K0QXX2</accession>
<dbReference type="PANTHER" id="PTHR38791">
    <property type="entry name" value="ZN(II)2CYS6 TRANSCRIPTION FACTOR (EUROFUNG)-RELATED-RELATED"/>
    <property type="match status" value="1"/>
</dbReference>
<dbReference type="AlphaFoldDB" id="A0A8K0QXX2"/>
<proteinExistence type="predicted"/>
<feature type="domain" description="Zn(2)-C6 fungal-type" evidence="2">
    <location>
        <begin position="10"/>
        <end position="38"/>
    </location>
</feature>
<dbReference type="CDD" id="cd00067">
    <property type="entry name" value="GAL4"/>
    <property type="match status" value="1"/>
</dbReference>
<dbReference type="PANTHER" id="PTHR38791:SF1">
    <property type="entry name" value="TRANSCRIPTION FACTOR, PUTATIVE-RELATED"/>
    <property type="match status" value="1"/>
</dbReference>
<keyword evidence="4" id="KW-1185">Reference proteome</keyword>
<evidence type="ECO:0000256" key="1">
    <source>
        <dbReference type="ARBA" id="ARBA00023242"/>
    </source>
</evidence>